<feature type="compositionally biased region" description="Basic and acidic residues" evidence="1">
    <location>
        <begin position="13"/>
        <end position="33"/>
    </location>
</feature>
<feature type="region of interest" description="Disordered" evidence="1">
    <location>
        <begin position="67"/>
        <end position="88"/>
    </location>
</feature>
<feature type="region of interest" description="Disordered" evidence="1">
    <location>
        <begin position="257"/>
        <end position="286"/>
    </location>
</feature>
<proteinExistence type="predicted"/>
<comment type="caution">
    <text evidence="2">The sequence shown here is derived from an EMBL/GenBank/DDBJ whole genome shotgun (WGS) entry which is preliminary data.</text>
</comment>
<feature type="compositionally biased region" description="Low complexity" evidence="1">
    <location>
        <begin position="401"/>
        <end position="411"/>
    </location>
</feature>
<sequence>MNSSGDAPPHKRLASEQFKRDNDTHVGAREHTHGASALNARARFLRELEQYASDDDDYGGSMGTTVASTGPVRRMGHTNGAPQSNSACPLAPATHAATPSVGLPSRADFFFGEEGDVHDEADEDVVGDDAVGNTASAASSTSFFTGASVTASTNASDTNGGSAVPSRVGMQLLHRMHALNTSSDHRRSARDAAASPAVTGEKRVHHVPFTQTSSGDFTVVHTYVPLSTGGFLSTANAAHDTMEGHQVRIGDILSLRKPLSGADPSPSHAVTSTTTSSPPASTAPSTLTTDSVVAAVAQEVMSHFRSAASLTPEERKYGRQLTADMTRSLFEVTRVDQQGRSIEALFLDGTRAKVSFFEVRPAGYVEQRMYAVWKSDPASRPVTIIHSNASTPTTLSAPNGADSVPSSSPSPALQPPPSATAAAWWVIPHLLVRLTAEAAGDWCGKKCVVKSVQRSENRIRLTEWVEGSSSGESGSRSVHNSGKLTAAAAEMRELIGVDGLETVVPKKGGRAMVVLGNRRGEMCTIRNRVRGADGELMTVEVEISRTKEVMTLQADELCALAR</sequence>
<dbReference type="PANTHER" id="PTHR15818:SF2">
    <property type="entry name" value="G-PATCH DOMAIN AND KOW MOTIFS-CONTAINING PROTEIN"/>
    <property type="match status" value="1"/>
</dbReference>
<protein>
    <submittedName>
        <fullName evidence="2">Uncharacterized protein</fullName>
    </submittedName>
</protein>
<gene>
    <name evidence="2" type="ORF">Q4I28_004209</name>
</gene>
<feature type="region of interest" description="Disordered" evidence="1">
    <location>
        <begin position="180"/>
        <end position="204"/>
    </location>
</feature>
<dbReference type="EMBL" id="JBAMZN010000026">
    <property type="protein sequence ID" value="KAL0523801.1"/>
    <property type="molecule type" value="Genomic_DNA"/>
</dbReference>
<evidence type="ECO:0000313" key="3">
    <source>
        <dbReference type="Proteomes" id="UP001501274"/>
    </source>
</evidence>
<dbReference type="PANTHER" id="PTHR15818">
    <property type="entry name" value="G PATCH AND KOW-CONTAINING"/>
    <property type="match status" value="1"/>
</dbReference>
<dbReference type="Proteomes" id="UP001501274">
    <property type="component" value="Unassembled WGS sequence"/>
</dbReference>
<dbReference type="GO" id="GO:0005681">
    <property type="term" value="C:spliceosomal complex"/>
    <property type="evidence" value="ECO:0007669"/>
    <property type="project" value="TreeGrafter"/>
</dbReference>
<feature type="region of interest" description="Disordered" evidence="1">
    <location>
        <begin position="389"/>
        <end position="415"/>
    </location>
</feature>
<feature type="compositionally biased region" description="Low complexity" evidence="1">
    <location>
        <begin position="264"/>
        <end position="286"/>
    </location>
</feature>
<evidence type="ECO:0000313" key="2">
    <source>
        <dbReference type="EMBL" id="KAL0523801.1"/>
    </source>
</evidence>
<name>A0AAW3BQP6_9TRYP</name>
<dbReference type="AlphaFoldDB" id="A0AAW3BQP6"/>
<feature type="region of interest" description="Disordered" evidence="1">
    <location>
        <begin position="1"/>
        <end position="35"/>
    </location>
</feature>
<evidence type="ECO:0000256" key="1">
    <source>
        <dbReference type="SAM" id="MobiDB-lite"/>
    </source>
</evidence>
<keyword evidence="3" id="KW-1185">Reference proteome</keyword>
<reference evidence="2 3" key="1">
    <citation type="submission" date="2024-02" db="EMBL/GenBank/DDBJ databases">
        <title>FIRST GENOME SEQUENCES OF Leishmania (Viannia) shawi, Leishmania (Viannia) lindenbergi AND Leishmania (Viannia) utingensis.</title>
        <authorList>
            <person name="Resadore F."/>
            <person name="Custodio M.G.F."/>
            <person name="Boite M.C."/>
            <person name="Cupolillo E."/>
            <person name="Ferreira G.E.M."/>
        </authorList>
    </citation>
    <scope>NUCLEOTIDE SEQUENCE [LARGE SCALE GENOMIC DNA]</scope>
    <source>
        <strain evidence="2 3">MDAS/BR/1979/M5533</strain>
    </source>
</reference>
<dbReference type="GO" id="GO:0000398">
    <property type="term" value="P:mRNA splicing, via spliceosome"/>
    <property type="evidence" value="ECO:0007669"/>
    <property type="project" value="InterPro"/>
</dbReference>
<organism evidence="2 3">
    <name type="scientific">Leishmania naiffi</name>
    <dbReference type="NCBI Taxonomy" id="5678"/>
    <lineage>
        <taxon>Eukaryota</taxon>
        <taxon>Discoba</taxon>
        <taxon>Euglenozoa</taxon>
        <taxon>Kinetoplastea</taxon>
        <taxon>Metakinetoplastina</taxon>
        <taxon>Trypanosomatida</taxon>
        <taxon>Trypanosomatidae</taxon>
        <taxon>Leishmaniinae</taxon>
        <taxon>Leishmania</taxon>
        <taxon>Leishmania naiffi species complex</taxon>
    </lineage>
</organism>
<accession>A0AAW3BQP6</accession>
<dbReference type="InterPro" id="IPR045166">
    <property type="entry name" value="Spp2-like"/>
</dbReference>